<feature type="signal peptide" evidence="2">
    <location>
        <begin position="1"/>
        <end position="23"/>
    </location>
</feature>
<feature type="domain" description="Helix-hairpin-helix DNA-binding motif class 1" evidence="3">
    <location>
        <begin position="99"/>
        <end position="118"/>
    </location>
</feature>
<feature type="chain" id="PRO_5015473970" evidence="2">
    <location>
        <begin position="24"/>
        <end position="121"/>
    </location>
</feature>
<feature type="domain" description="Helix-hairpin-helix DNA-binding motif class 1" evidence="3">
    <location>
        <begin position="69"/>
        <end position="88"/>
    </location>
</feature>
<dbReference type="Gene3D" id="1.10.150.280">
    <property type="entry name" value="AF1531-like domain"/>
    <property type="match status" value="1"/>
</dbReference>
<dbReference type="NCBIfam" id="TIGR00426">
    <property type="entry name" value="competence protein ComEA helix-hairpin-helix repeat region"/>
    <property type="match status" value="1"/>
</dbReference>
<dbReference type="AlphaFoldDB" id="A0A2S9IIE2"/>
<dbReference type="GO" id="GO:0003677">
    <property type="term" value="F:DNA binding"/>
    <property type="evidence" value="ECO:0007669"/>
    <property type="project" value="InterPro"/>
</dbReference>
<keyword evidence="5" id="KW-1185">Reference proteome</keyword>
<reference evidence="4 5" key="1">
    <citation type="submission" date="2017-10" db="EMBL/GenBank/DDBJ databases">
        <title>Draft genome of two endophytic bacteria isolated from 'guarana' Paullinia cupana (Mart.) Ducke.</title>
        <authorList>
            <person name="Siqueira K.A."/>
            <person name="Liotti R.G."/>
            <person name="Mendes T.A."/>
            <person name="Soares M.A."/>
        </authorList>
    </citation>
    <scope>NUCLEOTIDE SEQUENCE [LARGE SCALE GENOMIC DNA]</scope>
    <source>
        <strain evidence="4 5">342</strain>
    </source>
</reference>
<dbReference type="RefSeq" id="WP_105591155.1">
    <property type="nucleotide sequence ID" value="NZ_PDET01000001.1"/>
</dbReference>
<comment type="caution">
    <text evidence="4">The sequence shown here is derived from an EMBL/GenBank/DDBJ whole genome shotgun (WGS) entry which is preliminary data.</text>
</comment>
<evidence type="ECO:0000256" key="1">
    <source>
        <dbReference type="SAM" id="MobiDB-lite"/>
    </source>
</evidence>
<dbReference type="InterPro" id="IPR051675">
    <property type="entry name" value="Endo/Exo/Phosphatase_dom_1"/>
</dbReference>
<name>A0A2S9IIE2_9GAMM</name>
<proteinExistence type="predicted"/>
<organism evidence="4 5">
    <name type="scientific">Pantoea coffeiphila</name>
    <dbReference type="NCBI Taxonomy" id="1465635"/>
    <lineage>
        <taxon>Bacteria</taxon>
        <taxon>Pseudomonadati</taxon>
        <taxon>Pseudomonadota</taxon>
        <taxon>Gammaproteobacteria</taxon>
        <taxon>Enterobacterales</taxon>
        <taxon>Erwiniaceae</taxon>
        <taxon>Pantoea</taxon>
    </lineage>
</organism>
<feature type="compositionally biased region" description="Basic and acidic residues" evidence="1">
    <location>
        <begin position="29"/>
        <end position="39"/>
    </location>
</feature>
<evidence type="ECO:0000313" key="4">
    <source>
        <dbReference type="EMBL" id="PRD17556.1"/>
    </source>
</evidence>
<sequence>MFKSTLQAFSLALGMALITPALAAGNAEMPKEVKAETRTEVGTSVPQGAGKSGEDVSGQVSINSATAQELAATLNGVGLKKAESIVSYRDKYGPFSQVDQLTEVPGIGKALVERNLTRIKL</sequence>
<dbReference type="OrthoDB" id="7510573at2"/>
<dbReference type="Pfam" id="PF12836">
    <property type="entry name" value="HHH_3"/>
    <property type="match status" value="1"/>
</dbReference>
<evidence type="ECO:0000259" key="3">
    <source>
        <dbReference type="SMART" id="SM00278"/>
    </source>
</evidence>
<keyword evidence="2" id="KW-0732">Signal</keyword>
<dbReference type="GO" id="GO:0006281">
    <property type="term" value="P:DNA repair"/>
    <property type="evidence" value="ECO:0007669"/>
    <property type="project" value="InterPro"/>
</dbReference>
<feature type="region of interest" description="Disordered" evidence="1">
    <location>
        <begin position="28"/>
        <end position="57"/>
    </location>
</feature>
<dbReference type="PANTHER" id="PTHR21180">
    <property type="entry name" value="ENDONUCLEASE/EXONUCLEASE/PHOSPHATASE FAMILY DOMAIN-CONTAINING PROTEIN 1"/>
    <property type="match status" value="1"/>
</dbReference>
<dbReference type="SMART" id="SM00278">
    <property type="entry name" value="HhH1"/>
    <property type="match status" value="2"/>
</dbReference>
<dbReference type="SUPFAM" id="SSF47781">
    <property type="entry name" value="RuvA domain 2-like"/>
    <property type="match status" value="1"/>
</dbReference>
<dbReference type="GO" id="GO:0015627">
    <property type="term" value="C:type II protein secretion system complex"/>
    <property type="evidence" value="ECO:0007669"/>
    <property type="project" value="TreeGrafter"/>
</dbReference>
<evidence type="ECO:0000313" key="5">
    <source>
        <dbReference type="Proteomes" id="UP000239181"/>
    </source>
</evidence>
<dbReference type="PANTHER" id="PTHR21180:SF32">
    <property type="entry name" value="ENDONUCLEASE_EXONUCLEASE_PHOSPHATASE FAMILY DOMAIN-CONTAINING PROTEIN 1"/>
    <property type="match status" value="1"/>
</dbReference>
<dbReference type="InterPro" id="IPR004509">
    <property type="entry name" value="Competence_ComEA_HhH"/>
</dbReference>
<gene>
    <name evidence="4" type="ORF">CQW29_00780</name>
</gene>
<dbReference type="InterPro" id="IPR010994">
    <property type="entry name" value="RuvA_2-like"/>
</dbReference>
<dbReference type="Proteomes" id="UP000239181">
    <property type="component" value="Unassembled WGS sequence"/>
</dbReference>
<dbReference type="InterPro" id="IPR003583">
    <property type="entry name" value="Hlx-hairpin-Hlx_DNA-bd_motif"/>
</dbReference>
<protein>
    <submittedName>
        <fullName evidence="4">AraC family transcriptional regulator</fullName>
    </submittedName>
</protein>
<evidence type="ECO:0000256" key="2">
    <source>
        <dbReference type="SAM" id="SignalP"/>
    </source>
</evidence>
<dbReference type="GO" id="GO:0015628">
    <property type="term" value="P:protein secretion by the type II secretion system"/>
    <property type="evidence" value="ECO:0007669"/>
    <property type="project" value="TreeGrafter"/>
</dbReference>
<dbReference type="EMBL" id="PDET01000001">
    <property type="protein sequence ID" value="PRD17556.1"/>
    <property type="molecule type" value="Genomic_DNA"/>
</dbReference>
<accession>A0A2S9IIE2</accession>